<proteinExistence type="predicted"/>
<organism evidence="8 9">
    <name type="scientific">Methylomirabilis oxygeniifera</name>
    <dbReference type="NCBI Taxonomy" id="671143"/>
    <lineage>
        <taxon>Bacteria</taxon>
        <taxon>Candidatus Methylomirabilota</taxon>
        <taxon>Candidatus Methylomirabilia</taxon>
        <taxon>Candidatus Methylomirabilales</taxon>
        <taxon>Candidatus Methylomirabilaceae</taxon>
        <taxon>Candidatus Methylomirabilis</taxon>
    </lineage>
</organism>
<dbReference type="InterPro" id="IPR034457">
    <property type="entry name" value="Organic_radical-activating"/>
</dbReference>
<evidence type="ECO:0000256" key="2">
    <source>
        <dbReference type="ARBA" id="ARBA00022691"/>
    </source>
</evidence>
<dbReference type="InterPro" id="IPR016431">
    <property type="entry name" value="Pyrv-formate_lyase-activ_prd"/>
</dbReference>
<dbReference type="GO" id="GO:0046872">
    <property type="term" value="F:metal ion binding"/>
    <property type="evidence" value="ECO:0007669"/>
    <property type="project" value="UniProtKB-KW"/>
</dbReference>
<protein>
    <submittedName>
        <fullName evidence="8">Pyruvate formate-lyase activating enzyme</fullName>
        <ecNumber evidence="8">1.97.1.4</ecNumber>
    </submittedName>
</protein>
<dbReference type="AlphaFoldDB" id="D5MJI6"/>
<dbReference type="EC" id="1.97.1.4" evidence="8"/>
<feature type="binding site" evidence="6">
    <location>
        <position position="99"/>
    </location>
    <ligand>
        <name>[4Fe-4S] cluster</name>
        <dbReference type="ChEBI" id="CHEBI:49883"/>
        <note>4Fe-4S-S-AdoMet</note>
    </ligand>
</feature>
<dbReference type="InterPro" id="IPR007197">
    <property type="entry name" value="rSAM"/>
</dbReference>
<dbReference type="Pfam" id="PF04055">
    <property type="entry name" value="Radical_SAM"/>
    <property type="match status" value="1"/>
</dbReference>
<dbReference type="NCBIfam" id="TIGR04337">
    <property type="entry name" value="AmmeMemoSam_rS"/>
    <property type="match status" value="1"/>
</dbReference>
<feature type="domain" description="Radical SAM core" evidence="7">
    <location>
        <begin position="80"/>
        <end position="295"/>
    </location>
</feature>
<dbReference type="PROSITE" id="PS51918">
    <property type="entry name" value="RADICAL_SAM"/>
    <property type="match status" value="1"/>
</dbReference>
<accession>D5MJI6</accession>
<sequence>MPAIMTLAEVLTQLTKEGELYEKLPNQRVRCYACGHRCLIPEGRQGVCRVRFNKGGVLKVPTGYVGALQVDPIEKKPFFHALPGSLVLSFGMLGCDFHCGYCLNWITSQALRDPAAVSPPELVTADELMNMAKRYGAPMVASTYNEPLITSEWAVEIFRVAKARGFKTAYISNGNGTPEVLDYLKPWVDLYKVDLKGFNNANYRKLGGVLQNVLDTITLLVEKRFWVEIVTLVVPGFNDSDKELTRIAEFLASVSADLPWHVTAFHQDYKMLDHANTGAATLFRAAEIGKQSGLHYVYVGNLPGRVGHYENTYCPSCRTLLIERRGYTIFKNVLETGACPTCHTPIPGVWN</sequence>
<dbReference type="EMBL" id="FP565575">
    <property type="protein sequence ID" value="CBE69571.1"/>
    <property type="molecule type" value="Genomic_DNA"/>
</dbReference>
<dbReference type="InterPro" id="IPR027596">
    <property type="entry name" value="AmmeMemoSam_rS"/>
</dbReference>
<dbReference type="Proteomes" id="UP000006898">
    <property type="component" value="Chromosome"/>
</dbReference>
<dbReference type="PANTHER" id="PTHR30352:SF5">
    <property type="entry name" value="PYRUVATE FORMATE-LYASE 1-ACTIVATING ENZYME"/>
    <property type="match status" value="1"/>
</dbReference>
<dbReference type="InterPro" id="IPR013785">
    <property type="entry name" value="Aldolase_TIM"/>
</dbReference>
<name>D5MJI6_METO1</name>
<evidence type="ECO:0000256" key="5">
    <source>
        <dbReference type="ARBA" id="ARBA00023014"/>
    </source>
</evidence>
<dbReference type="PIRSF" id="PIRSF004869">
    <property type="entry name" value="PflX_prd"/>
    <property type="match status" value="1"/>
</dbReference>
<feature type="binding site" evidence="6">
    <location>
        <position position="95"/>
    </location>
    <ligand>
        <name>[4Fe-4S] cluster</name>
        <dbReference type="ChEBI" id="CHEBI:49883"/>
        <note>4Fe-4S-S-AdoMet</note>
    </ligand>
</feature>
<keyword evidence="1" id="KW-0004">4Fe-4S</keyword>
<dbReference type="InterPro" id="IPR058240">
    <property type="entry name" value="rSAM_sf"/>
</dbReference>
<dbReference type="SUPFAM" id="SSF102114">
    <property type="entry name" value="Radical SAM enzymes"/>
    <property type="match status" value="1"/>
</dbReference>
<dbReference type="HOGENOM" id="CLU_044176_1_0_0"/>
<dbReference type="GO" id="GO:0016829">
    <property type="term" value="F:lyase activity"/>
    <property type="evidence" value="ECO:0007669"/>
    <property type="project" value="UniProtKB-KW"/>
</dbReference>
<keyword evidence="8" id="KW-0456">Lyase</keyword>
<comment type="cofactor">
    <cofactor evidence="6">
        <name>[4Fe-4S] cluster</name>
        <dbReference type="ChEBI" id="CHEBI:49883"/>
    </cofactor>
    <text evidence="6">Binds 1 [4Fe-4S] cluster. The cluster is coordinated with 3 cysteines and an exchangeable S-adenosyl-L-methionine.</text>
</comment>
<dbReference type="GO" id="GO:0051539">
    <property type="term" value="F:4 iron, 4 sulfur cluster binding"/>
    <property type="evidence" value="ECO:0007669"/>
    <property type="project" value="UniProtKB-KW"/>
</dbReference>
<evidence type="ECO:0000259" key="7">
    <source>
        <dbReference type="PROSITE" id="PS51918"/>
    </source>
</evidence>
<dbReference type="SFLD" id="SFLDG01101">
    <property type="entry name" value="Uncharacterised_Radical_SAM_Su"/>
    <property type="match status" value="1"/>
</dbReference>
<dbReference type="PANTHER" id="PTHR30352">
    <property type="entry name" value="PYRUVATE FORMATE-LYASE-ACTIVATING ENZYME"/>
    <property type="match status" value="1"/>
</dbReference>
<dbReference type="GO" id="GO:0043365">
    <property type="term" value="F:[formate-C-acetyltransferase]-activating enzyme activity"/>
    <property type="evidence" value="ECO:0007669"/>
    <property type="project" value="UniProtKB-EC"/>
</dbReference>
<evidence type="ECO:0000256" key="4">
    <source>
        <dbReference type="ARBA" id="ARBA00023004"/>
    </source>
</evidence>
<gene>
    <name evidence="8" type="primary">pflA</name>
    <name evidence="8" type="ORF">DAMO_2498</name>
</gene>
<evidence type="ECO:0000256" key="1">
    <source>
        <dbReference type="ARBA" id="ARBA00022485"/>
    </source>
</evidence>
<keyword evidence="5 6" id="KW-0411">Iron-sulfur</keyword>
<feature type="binding site" evidence="6">
    <location>
        <position position="102"/>
    </location>
    <ligand>
        <name>[4Fe-4S] cluster</name>
        <dbReference type="ChEBI" id="CHEBI:49883"/>
        <note>4Fe-4S-S-AdoMet</note>
    </ligand>
</feature>
<evidence type="ECO:0000313" key="8">
    <source>
        <dbReference type="EMBL" id="CBE69571.1"/>
    </source>
</evidence>
<keyword evidence="8" id="KW-0670">Pyruvate</keyword>
<dbReference type="CDD" id="cd01335">
    <property type="entry name" value="Radical_SAM"/>
    <property type="match status" value="1"/>
</dbReference>
<dbReference type="Gene3D" id="3.20.20.70">
    <property type="entry name" value="Aldolase class I"/>
    <property type="match status" value="1"/>
</dbReference>
<keyword evidence="3 6" id="KW-0479">Metal-binding</keyword>
<dbReference type="STRING" id="671143.DAMO_2498"/>
<dbReference type="PATRIC" id="fig|671143.5.peg.2197"/>
<dbReference type="eggNOG" id="COG1180">
    <property type="taxonomic scope" value="Bacteria"/>
</dbReference>
<dbReference type="SFLD" id="SFLDS00029">
    <property type="entry name" value="Radical_SAM"/>
    <property type="match status" value="1"/>
</dbReference>
<keyword evidence="4 6" id="KW-0408">Iron</keyword>
<evidence type="ECO:0000256" key="6">
    <source>
        <dbReference type="PIRSR" id="PIRSR004869-50"/>
    </source>
</evidence>
<dbReference type="KEGG" id="mox:DAMO_2498"/>
<keyword evidence="8" id="KW-0560">Oxidoreductase</keyword>
<evidence type="ECO:0000313" key="9">
    <source>
        <dbReference type="Proteomes" id="UP000006898"/>
    </source>
</evidence>
<evidence type="ECO:0000256" key="3">
    <source>
        <dbReference type="ARBA" id="ARBA00022723"/>
    </source>
</evidence>
<keyword evidence="2 6" id="KW-0949">S-adenosyl-L-methionine</keyword>
<reference evidence="8 9" key="1">
    <citation type="journal article" date="2010" name="Nature">
        <title>Nitrite-driven anaerobic methane oxidation by oxygenic bacteria.</title>
        <authorList>
            <person name="Ettwig K.F."/>
            <person name="Butler M.K."/>
            <person name="Le Paslier D."/>
            <person name="Pelletier E."/>
            <person name="Mangenot S."/>
            <person name="Kuypers M.M.M."/>
            <person name="Schreiber F."/>
            <person name="Dutilh B.E."/>
            <person name="Zedelius J."/>
            <person name="de Beer D."/>
            <person name="Gloerich J."/>
            <person name="Wessels H.J.C.T."/>
            <person name="van Allen T."/>
            <person name="Luesken F."/>
            <person name="Wu M."/>
            <person name="van de Pas-Schoonen K.T."/>
            <person name="Op den Camp H.J.M."/>
            <person name="Janssen-Megens E.M."/>
            <person name="Francoijs K-J."/>
            <person name="Stunnenberg H."/>
            <person name="Weissenbach J."/>
            <person name="Jetten M.S.M."/>
            <person name="Strous M."/>
        </authorList>
    </citation>
    <scope>NUCLEOTIDE SEQUENCE [LARGE SCALE GENOMIC DNA]</scope>
</reference>